<feature type="compositionally biased region" description="Acidic residues" evidence="12">
    <location>
        <begin position="4139"/>
        <end position="4191"/>
    </location>
</feature>
<evidence type="ECO:0000256" key="6">
    <source>
        <dbReference type="ARBA" id="ARBA00022741"/>
    </source>
</evidence>
<dbReference type="OrthoDB" id="5186at2759"/>
<feature type="compositionally biased region" description="Basic and acidic residues" evidence="12">
    <location>
        <begin position="4416"/>
        <end position="4431"/>
    </location>
</feature>
<dbReference type="FunFam" id="3.40.50.300:FF:000142">
    <property type="entry name" value="Midasin"/>
    <property type="match status" value="1"/>
</dbReference>
<keyword evidence="5" id="KW-0597">Phosphoprotein</keyword>
<evidence type="ECO:0000256" key="11">
    <source>
        <dbReference type="SAM" id="Coils"/>
    </source>
</evidence>
<feature type="compositionally biased region" description="Basic and acidic residues" evidence="12">
    <location>
        <begin position="4357"/>
        <end position="4367"/>
    </location>
</feature>
<dbReference type="InterPro" id="IPR040848">
    <property type="entry name" value="AAA_lid_7"/>
</dbReference>
<evidence type="ECO:0000259" key="13">
    <source>
        <dbReference type="PROSITE" id="PS50234"/>
    </source>
</evidence>
<feature type="compositionally biased region" description="Basic and acidic residues" evidence="12">
    <location>
        <begin position="4477"/>
        <end position="4496"/>
    </location>
</feature>
<evidence type="ECO:0000256" key="1">
    <source>
        <dbReference type="ARBA" id="ARBA00004604"/>
    </source>
</evidence>
<evidence type="ECO:0000256" key="7">
    <source>
        <dbReference type="ARBA" id="ARBA00022840"/>
    </source>
</evidence>
<comment type="function">
    <text evidence="10">Nuclear chaperone required for maturation and nuclear export of pre-60S ribosome subunits.</text>
</comment>
<comment type="similarity">
    <text evidence="3 10">Belongs to the midasin family.</text>
</comment>
<feature type="compositionally biased region" description="Acidic residues" evidence="12">
    <location>
        <begin position="4273"/>
        <end position="4321"/>
    </location>
</feature>
<dbReference type="PROSITE" id="PS50234">
    <property type="entry name" value="VWFA"/>
    <property type="match status" value="1"/>
</dbReference>
<feature type="compositionally biased region" description="Basic and acidic residues" evidence="12">
    <location>
        <begin position="4262"/>
        <end position="4272"/>
    </location>
</feature>
<organism evidence="14 15">
    <name type="scientific">Monilinia vaccinii-corymbosi</name>
    <dbReference type="NCBI Taxonomy" id="61207"/>
    <lineage>
        <taxon>Eukaryota</taxon>
        <taxon>Fungi</taxon>
        <taxon>Dikarya</taxon>
        <taxon>Ascomycota</taxon>
        <taxon>Pezizomycotina</taxon>
        <taxon>Leotiomycetes</taxon>
        <taxon>Helotiales</taxon>
        <taxon>Sclerotiniaceae</taxon>
        <taxon>Monilinia</taxon>
    </lineage>
</organism>
<evidence type="ECO:0000256" key="8">
    <source>
        <dbReference type="ARBA" id="ARBA00023186"/>
    </source>
</evidence>
<dbReference type="Pfam" id="PF17867">
    <property type="entry name" value="AAA_lid_7"/>
    <property type="match status" value="3"/>
</dbReference>
<dbReference type="Pfam" id="PF07728">
    <property type="entry name" value="AAA_5"/>
    <property type="match status" value="9"/>
</dbReference>
<dbReference type="InterPro" id="IPR036465">
    <property type="entry name" value="vWFA_dom_sf"/>
</dbReference>
<gene>
    <name evidence="14" type="ORF">DSL72_000934</name>
</gene>
<keyword evidence="9 10" id="KW-0539">Nucleus</keyword>
<dbReference type="Pfam" id="PF17865">
    <property type="entry name" value="AAA_lid_5"/>
    <property type="match status" value="1"/>
</dbReference>
<evidence type="ECO:0000313" key="15">
    <source>
        <dbReference type="Proteomes" id="UP000672032"/>
    </source>
</evidence>
<dbReference type="GO" id="GO:0016887">
    <property type="term" value="F:ATP hydrolysis activity"/>
    <property type="evidence" value="ECO:0007669"/>
    <property type="project" value="InterPro"/>
</dbReference>
<sequence>MDTISHTNLPEEILQIIQLQQSPHFLETLAISALKPKQTLKLFTYFNSLIADSAARWIANPNRGTQENEIIEAFSRILYLAPHLTTFLEKYLSETIPSAGNGVSRSILSLQGNVSVLDNELSDLKLQRILLATWRLLNFDKQAYSGTISGSTIQILLGHTNIAVRYLAVRIFCQLQFASDDRLEKMIAKHVGHATAVMGDFDGEMVDYGFLGIIEEKRLKNAAWELRTGAGMVQFKNPPREFSPLVLQYSDVLLPRPNGKPSQSSKLISTATTSQNREFFAKALMSSSPILLHGLAGAGKTSLVNDFARELGMDSSMVTLHLNEQTDAKMLIGMYATGSTPGSFTWRAGVLTTAVKEGRWVFIEDLDRAPNEVISVILPLVERGELLIPSRGEAVKAKAGFKLLASIRTSLNVSGGEIPPALHMLGARMWQRVPIQMPPQEEFREIIEGTYPILRQFLPGIISVYERLYTLSIKPSFATKSRTSIGRPISPRDLLKWCRRLASVLTISGSKTGCEPISDSTKYEMFLEAADCFAGSLQTEDARRSVISCIAEEMHIDPQSMEHFITAHIPRYDDGENDLLIGRVRLSKKRSSRISKPTKKTRPFANTTHAKRLLEQVGVAVRMSEPVLLVGETGIGKTTVVQQLADSLGFKLTAVNLSQQSEVGDLLGGFKPVNVRSLAIPLKDEFDDLFTSTGISATKNQKYIDQLGKCVAKGQWSKASKLWREAPKMFEKIISELAKKEEANLRTTSEQPTKRRKTESKLQALMKLKPRWSRFSQSLDQFDIQLSAGSKGFAFSFVEGNIVKAARNGEWVLLDEINLASPDTLESIADLLQGGTGSPSILLSETGEIERIQAHPDFRIFGAMNPATDVGKRDLPMGLRSRFTELYVDSPDGNLDDLLAVIKAYLKGTSSNDDRAAHDVARLYMNTKRLAEEKRLVDGANEVPHFSLRTLTRVLSYVTEIAPSYGLRRALYEGFAMGFLTLLDRESEKMLMPLIEHHLLNSHGNPQALLAQTPKHPEDGKQYVRFMNKKRDRQYWMLQGYETPQEQPHYIITPFVERNMLNLVRATSTRRFPVLIQGPTSSGKTSMIEYLAKFSGNKFVRINNHEHTDLQEYLGTYVSDSDGKLRFQEGLLVQALRQGHWIVLDELNLAPTDVLEALNRLLDDNRELLIPETQEIVRPHENFMLFATQNPPGLYGGRKTLSRAFRNRFLELHFDDIPEDELDFILEKRSQKVAPSDCRRIVAVYKELSRLRQSTRLFEQKDSFATLRDLFRWALRDADNREQLAANGYMLLAERVRNTEERAAVKEIIERVMKVKIDIDDLYSNSLPEIKAYNATTNSQGVVWTQAMRRLYVLVAHALRNNEPVLLVGETGCGKTTVCQMLAEAFGKTLHIVNAHQNTETGDLIGAQRPVRNRAAVLEQLKQDLLQVLSGAEQGRPDSDDLDSLWAAYKSLPETTRFQIPNELSSRIQANQTKAKALFEWSDGSLVQALKEGQFFLLDEISLADDSVLERLNSVLESHRTILLAEKGVENSFVQAAEGFQFFATMNPGGDYGKRELSPALRNRFTEIWVPALSDHADVIHIVESKLNSKLKQFSEPMVKFAEWFGETYRSTSSTSISVRDILAWIKFMNGCPTSNPHYAVLHGAAMVYIDTLGANPAALLAINPETIQEERAKCLQQLGALLNYDVNAIYFTPIQFQNQDDHITMGGFSVQKQAGSDSDPGFAFDAPTTKLNGMRVLRALQVQKPILIEGSPGVGKTTLIAALARACNRPLTRINLSEQTDLMDLFGSDVPVEGAEAGHFAWRDAPFLQAMQRGEWVLLDEMNLASQSVLEGLNACLDHRGEVYISELDQTFKRHPNFSVFAAQNPHHQGGGRKGLPSSFVNRFTVVYADVFRNDDMKLICQHNFPSTPQRLISTVIDFVTRLEDEIVHKRRFGSQGGPWEFNLRDILRWLHLLTSPAPFLTNRSPADFLNLIFRQRFRTSKDREELDCVFAEAFGANVPFRQIFHNMSSTAYQVGIAYLPRHTLYQRVQFPKVDPVNRLPELESVIMCIQQNLPCILVGSSGSGKSTILEHVAAASGKSLTVFPLNADIDTMDLVGGFEQVDPRRAASRFIQELLEFMESRILGTLPEQVPDDAIKVIDILRKDTMNSSFSFQEISLHLRQLEQASSLPEFGDLAETCEAFAGRPMAVENARFEWVDGVLIKALEQGKWLVLDNANLCSASVLDRLNSLLEPNGFLSINEHCGPDGEPKLVKPHANFRIFLTMDPRFGELSRAMRNRAVEIFFEPLAPDNEFNTVAEFSIRPEASLVRYRQVSKVLDLKGTDIGQADLINRVALDNLAWSDLPLLTRYVESVTQSLEQQGISTANLSTISRQYMQLYQSEDSRDLRHAVGDLLNNVAKKTLLPAGFGDAQIIHPIQNSPLVPLLQSTSNEVQVYWVAACLEYKLKIAAALEAYREQESFIPTLKPSQMNRLQRSTVSDRVASVAKDSTVRVSQFLMHTLKSINSYLNVHVMDSDHWKFRKQAITYLLRYWWSTFNLVIASKFEEATFQSHLAIGSKVFEGFLKESPLIDEQNSIITVFVSDLRTNFASGFKLTTGLSMELLWKQLRPIVPTKFEVMQIMDQVETLASRFDTLRWKASISVAELGGIMTSLVKAHQLLLSSDVDGAALIQTLILELDNLEKGIDAEEESPRPFLHDQFEALRQFQVLAVLASNQRTSEIADIETVVLADHPITSQMRLSTSSRSSCLLQNIDYLWSGEHGLQAIAGTFSNDFLHRMNAISEVDLRSLRLLESELPVMAEKLAKSCGILSSDQLVAINSVLSHLTIGIIGAHGDEISNDYLKRKYILLSQVNTEAWQAISLESFYDVVTTRQAKLFDSQSLINTDFNSDIDKAIFAIEAANASSQYNMQYSALAWVHFAVGCIALYVPDRAFDPDKRQRLERQRHEEVIQELQDKLGALQRFERLFSSQESNIRCQLIEAEIVEIGEPPEASQQVYRPEISELDKLQGEFKNLLKVVLPSPSITSKIHLYLINDDQDILNEIKLIQNNLLQIIRRLSERFRAYSDLTTPVINILRCLQIGLHMAILVSKDPSNNSRAALALSKATPFLGGTPKSIDEEIASSQPLEYLKLMATTTSVESIDSIDPQTRDSLFTSIHLCYEQWTKKLESDRLEGETKVGLYRFRGSAEDEDEIDQEQFNELFPSYDEENPSAQSTTPQQQNVRDIAVNLARLHGDIFLGGVLPSESIMSLIKHISAHMGKLQGSEAGHGDQNMIKALLPGSLLLLNDKIDDLSSSATVPENYNFYTDANLPETRKLVSLIHQVQTRFRELKAVDEIAHMQPLEDVMVSCKELLEFRHTEPLAKIITKVEKVHGFMYEWQFGGWASRANSALSLYDTLTATIVNWRRLELSTWAKLFDMENKQCDDDARSWWFVAYQVIIAGPLSICESVEELKAYAQKLLQDLQAYFSTAIIGQYVQRLQLLKQLEKHVDLLVLDYPNLAIIASALANFIALYSRYEKSVEDNLKRGRVSLEKATRDVLLLASWKDTNIVALRDSAKRSHHKLFKIVRKYRALLGQPMDSLIKQGLPDEVAASEAGISYLAPAQFPTVDQSALALYASTVPSWAQKPKRFINVSNTVSMMVDKSQLPSSTVEGSGYLESFLENIITSTSELQKATPSILTEDNKDTVKHLKSQKRKLFADTLKDLRQMGIKYNLGVNALAKQDSLSVVLANTDYIPLNGSQDLEYYFHKTVELAPRAREASRQHSDDLSGAEVARSTGFLEGLLQILLSQRSILSNTMTNMKSFKDVVKIAKGLWAPDIYNIKNTTKISNHENVLQWLPNILGVGLELVNTHAKLGKVDSKSVVESLSSWKDILVDLRARWYSSSILPSGIISTQRQELEMAINDATKQLAIDLGNLVEQRPELSFIIDQILPWTTINSSSAAAFSTQASLESLDQKLTTVCNTILAAMEKYHKSINDLPTSTEDQGWLIKSDNILANNIKALHCENVAEQIKQSFEILRHLNLVDDNFSRGAGAIFAVALPIIQQYYNTLEESISRYATLHRSTCKTSYILAKTFTQIASQGFCTPSEKQDAQDGKTEKLEGGTGLGDGEGAEDISKDIGEDEDLDELAQEPNKQERGEIEDEQDAVDMADGEMEGEMGEAEEKEDEEGSGDEEQDGEEMDEEAGDVDDLDPNAVDEKMWDGDNEKAEKDQEGDDSKGKASKDEQVAAQENNKEAGERDEGEEDEEEMAGAEQSEEVQQQDDVEKHDPHADEGEALDLPDDMQLDGEEKEGSDGSDDDGMDDGMDDLPDMDDEAKETDEVANDGKEEPDAENADGQEDQDIGDEMDIIDLDDEKDQEGEKTEEAGEKAEDEPEEEQQPEDQDGLLRDRDDEATADAENAVPSDVQGVGEDQDDNEADKNADSNSKAQRDDGGEGGDSSENKQSAAEDGEKGRQAAGDAPQDAQDDTQDSSSAQPFKKLGDALEKWHREQAQIKEPTEENDQTQDQNIDMGTESNEFQHLQDEDAKADTQALGTATEEQAHALDESMAVDPESKDMPETFQPDEVEKDSADEDDAMDLEDDAPGPEEPSNAYEGRPGASVHQAKNNIDEDLDNNTHAQANEDRDPDVEEVDAQLDNTHLDPTMTISMRSAAEARAQWTHYESITRPLSLSLTEQLRLILAPTLATKMRGDFRTGKRLNIKRIIPYIASSFKRDKIWMRRSIPSKRSYQIMLAVDDSKSMGESGSGSLAMETLVMISRSLAMLEVGEICVVGFGENVKVAHEFDVPFSSEAGPVIFENFGFEQPRTDITRLIRESISLFRTARQKTSSSPADLWQISLIISDGVCSSSEHDNIRRLLREAEEERILMVFVIVDDVRTKKKGESVLDLKEARFITNEMTGRSEVKIERYLDTFPFRYYVVVGDVGELPGVLAGVLRQWFGEVVGSG</sequence>
<keyword evidence="15" id="KW-1185">Reference proteome</keyword>
<feature type="coiled-coil region" evidence="11">
    <location>
        <begin position="2935"/>
        <end position="2962"/>
    </location>
</feature>
<dbReference type="GO" id="GO:0005654">
    <property type="term" value="C:nucleoplasm"/>
    <property type="evidence" value="ECO:0007669"/>
    <property type="project" value="UniProtKB-SubCell"/>
</dbReference>
<protein>
    <recommendedName>
        <fullName evidence="4 10">Midasin</fullName>
    </recommendedName>
</protein>
<dbReference type="GO" id="GO:0005730">
    <property type="term" value="C:nucleolus"/>
    <property type="evidence" value="ECO:0007669"/>
    <property type="project" value="UniProtKB-SubCell"/>
</dbReference>
<dbReference type="Gene3D" id="3.40.50.300">
    <property type="entry name" value="P-loop containing nucleotide triphosphate hydrolases"/>
    <property type="match status" value="6"/>
</dbReference>
<feature type="compositionally biased region" description="Basic and acidic residues" evidence="12">
    <location>
        <begin position="4195"/>
        <end position="4238"/>
    </location>
</feature>
<feature type="compositionally biased region" description="Polar residues" evidence="12">
    <location>
        <begin position="4502"/>
        <end position="4517"/>
    </location>
</feature>
<dbReference type="FunFam" id="3.40.50.300:FF:001053">
    <property type="entry name" value="Midasin"/>
    <property type="match status" value="1"/>
</dbReference>
<evidence type="ECO:0000256" key="4">
    <source>
        <dbReference type="ARBA" id="ARBA00017143"/>
    </source>
</evidence>
<dbReference type="PANTHER" id="PTHR48103">
    <property type="entry name" value="MIDASIN-RELATED"/>
    <property type="match status" value="1"/>
</dbReference>
<dbReference type="FunFam" id="3.40.50.300:FF:000582">
    <property type="entry name" value="Midasin"/>
    <property type="match status" value="1"/>
</dbReference>
<feature type="compositionally biased region" description="Acidic residues" evidence="12">
    <location>
        <begin position="4328"/>
        <end position="4356"/>
    </location>
</feature>
<evidence type="ECO:0000256" key="9">
    <source>
        <dbReference type="ARBA" id="ARBA00023242"/>
    </source>
</evidence>
<dbReference type="GO" id="GO:0000027">
    <property type="term" value="P:ribosomal large subunit assembly"/>
    <property type="evidence" value="ECO:0007669"/>
    <property type="project" value="InterPro"/>
</dbReference>
<dbReference type="EMBL" id="CP063406">
    <property type="protein sequence ID" value="QSZ31369.1"/>
    <property type="molecule type" value="Genomic_DNA"/>
</dbReference>
<dbReference type="InterPro" id="IPR041190">
    <property type="entry name" value="Midasin_AAA_lid_5"/>
</dbReference>
<feature type="compositionally biased region" description="Basic and acidic residues" evidence="12">
    <location>
        <begin position="4088"/>
        <end position="4101"/>
    </location>
</feature>
<evidence type="ECO:0000256" key="2">
    <source>
        <dbReference type="ARBA" id="ARBA00004642"/>
    </source>
</evidence>
<dbReference type="SUPFAM" id="SSF52540">
    <property type="entry name" value="P-loop containing nucleoside triphosphate hydrolases"/>
    <property type="match status" value="6"/>
</dbReference>
<evidence type="ECO:0000313" key="14">
    <source>
        <dbReference type="EMBL" id="QSZ31369.1"/>
    </source>
</evidence>
<comment type="subcellular location">
    <subcellularLocation>
        <location evidence="1">Nucleus</location>
        <location evidence="1">Nucleolus</location>
    </subcellularLocation>
    <subcellularLocation>
        <location evidence="2">Nucleus</location>
        <location evidence="2">Nucleoplasm</location>
    </subcellularLocation>
</comment>
<dbReference type="Proteomes" id="UP000672032">
    <property type="component" value="Chromosome 2"/>
</dbReference>
<dbReference type="SUPFAM" id="SSF53300">
    <property type="entry name" value="vWA-like"/>
    <property type="match status" value="1"/>
</dbReference>
<dbReference type="GO" id="GO:0005524">
    <property type="term" value="F:ATP binding"/>
    <property type="evidence" value="ECO:0007669"/>
    <property type="project" value="UniProtKB-KW"/>
</dbReference>
<feature type="compositionally biased region" description="Acidic residues" evidence="12">
    <location>
        <begin position="4239"/>
        <end position="4261"/>
    </location>
</feature>
<feature type="compositionally biased region" description="Acidic residues" evidence="12">
    <location>
        <begin position="4560"/>
        <end position="4583"/>
    </location>
</feature>
<dbReference type="InterPro" id="IPR011704">
    <property type="entry name" value="ATPase_dyneun-rel_AAA"/>
</dbReference>
<evidence type="ECO:0000256" key="12">
    <source>
        <dbReference type="SAM" id="MobiDB-lite"/>
    </source>
</evidence>
<keyword evidence="7 10" id="KW-0067">ATP-binding</keyword>
<dbReference type="FunFam" id="3.40.50.300:FF:001368">
    <property type="entry name" value="Midasin"/>
    <property type="match status" value="1"/>
</dbReference>
<dbReference type="GO" id="GO:0000055">
    <property type="term" value="P:ribosomal large subunit export from nucleus"/>
    <property type="evidence" value="ECO:0007669"/>
    <property type="project" value="TreeGrafter"/>
</dbReference>
<keyword evidence="8 10" id="KW-0143">Chaperone</keyword>
<proteinExistence type="inferred from homology"/>
<dbReference type="PIRSF" id="PIRSF010340">
    <property type="entry name" value="Midasin"/>
    <property type="match status" value="1"/>
</dbReference>
<keyword evidence="6 10" id="KW-0547">Nucleotide-binding</keyword>
<dbReference type="InterPro" id="IPR003593">
    <property type="entry name" value="AAA+_ATPase"/>
</dbReference>
<dbReference type="InterPro" id="IPR002035">
    <property type="entry name" value="VWF_A"/>
</dbReference>
<accession>A0A8A3P9U3</accession>
<dbReference type="FunFam" id="3.40.50.300:FF:000712">
    <property type="entry name" value="Midasin"/>
    <property type="match status" value="1"/>
</dbReference>
<keyword evidence="11" id="KW-0175">Coiled coil</keyword>
<dbReference type="Pfam" id="PF21108">
    <property type="entry name" value="MDN1_4th"/>
    <property type="match status" value="1"/>
</dbReference>
<dbReference type="InterPro" id="IPR027417">
    <property type="entry name" value="P-loop_NTPase"/>
</dbReference>
<reference evidence="14" key="1">
    <citation type="submission" date="2020-10" db="EMBL/GenBank/DDBJ databases">
        <title>Genome Sequence of Monilinia vaccinii-corymbosi Sheds Light on Mummy Berry Disease Infection of Blueberry and Mating Type.</title>
        <authorList>
            <person name="Yow A.G."/>
            <person name="Zhang Y."/>
            <person name="Bansal K."/>
            <person name="Eacker S.M."/>
            <person name="Sullivan S."/>
            <person name="Liachko I."/>
            <person name="Cubeta M.A."/>
            <person name="Rollins J.A."/>
            <person name="Ashrafi H."/>
        </authorList>
    </citation>
    <scope>NUCLEOTIDE SEQUENCE</scope>
    <source>
        <strain evidence="14">RL-1</strain>
    </source>
</reference>
<dbReference type="InterPro" id="IPR012099">
    <property type="entry name" value="Midasin"/>
</dbReference>
<dbReference type="SMART" id="SM00382">
    <property type="entry name" value="AAA"/>
    <property type="match status" value="6"/>
</dbReference>
<feature type="compositionally biased region" description="Acidic residues" evidence="12">
    <location>
        <begin position="4368"/>
        <end position="4382"/>
    </location>
</feature>
<dbReference type="CDD" id="cd00009">
    <property type="entry name" value="AAA"/>
    <property type="match status" value="2"/>
</dbReference>
<name>A0A8A3P9U3_9HELO</name>
<evidence type="ECO:0000256" key="5">
    <source>
        <dbReference type="ARBA" id="ARBA00022553"/>
    </source>
</evidence>
<evidence type="ECO:0000256" key="10">
    <source>
        <dbReference type="PIRNR" id="PIRNR010340"/>
    </source>
</evidence>
<dbReference type="PANTHER" id="PTHR48103:SF2">
    <property type="entry name" value="MIDASIN"/>
    <property type="match status" value="1"/>
</dbReference>
<dbReference type="GO" id="GO:0030687">
    <property type="term" value="C:preribosome, large subunit precursor"/>
    <property type="evidence" value="ECO:0007669"/>
    <property type="project" value="TreeGrafter"/>
</dbReference>
<feature type="compositionally biased region" description="Acidic residues" evidence="12">
    <location>
        <begin position="4120"/>
        <end position="4129"/>
    </location>
</feature>
<evidence type="ECO:0000256" key="3">
    <source>
        <dbReference type="ARBA" id="ARBA00007188"/>
    </source>
</evidence>
<feature type="region of interest" description="Disordered" evidence="12">
    <location>
        <begin position="4084"/>
        <end position="4598"/>
    </location>
</feature>
<dbReference type="InterPro" id="IPR048617">
    <property type="entry name" value="MDN1_AAA_lid_4"/>
</dbReference>
<feature type="domain" description="VWFA" evidence="13">
    <location>
        <begin position="4727"/>
        <end position="4931"/>
    </location>
</feature>